<evidence type="ECO:0000313" key="10">
    <source>
        <dbReference type="Proteomes" id="UP001500635"/>
    </source>
</evidence>
<evidence type="ECO:0000256" key="5">
    <source>
        <dbReference type="ARBA" id="ARBA00023136"/>
    </source>
</evidence>
<organism evidence="9 10">
    <name type="scientific">Tsukamurella soli</name>
    <dbReference type="NCBI Taxonomy" id="644556"/>
    <lineage>
        <taxon>Bacteria</taxon>
        <taxon>Bacillati</taxon>
        <taxon>Actinomycetota</taxon>
        <taxon>Actinomycetes</taxon>
        <taxon>Mycobacteriales</taxon>
        <taxon>Tsukamurellaceae</taxon>
        <taxon>Tsukamurella</taxon>
    </lineage>
</organism>
<feature type="transmembrane region" description="Helical" evidence="7">
    <location>
        <begin position="103"/>
        <end position="120"/>
    </location>
</feature>
<comment type="subcellular location">
    <subcellularLocation>
        <location evidence="1">Cell membrane</location>
        <topology evidence="1">Multi-pass membrane protein</topology>
    </subcellularLocation>
</comment>
<evidence type="ECO:0000256" key="6">
    <source>
        <dbReference type="SAM" id="MobiDB-lite"/>
    </source>
</evidence>
<feature type="transmembrane region" description="Helical" evidence="7">
    <location>
        <begin position="423"/>
        <end position="442"/>
    </location>
</feature>
<feature type="transmembrane region" description="Helical" evidence="7">
    <location>
        <begin position="387"/>
        <end position="411"/>
    </location>
</feature>
<comment type="caution">
    <text evidence="9">The sequence shown here is derived from an EMBL/GenBank/DDBJ whole genome shotgun (WGS) entry which is preliminary data.</text>
</comment>
<evidence type="ECO:0000259" key="8">
    <source>
        <dbReference type="PROSITE" id="PS50850"/>
    </source>
</evidence>
<evidence type="ECO:0000256" key="7">
    <source>
        <dbReference type="SAM" id="Phobius"/>
    </source>
</evidence>
<protein>
    <submittedName>
        <fullName evidence="9">MFS transporter</fullName>
    </submittedName>
</protein>
<dbReference type="EMBL" id="BAABFR010000009">
    <property type="protein sequence ID" value="GAA4386333.1"/>
    <property type="molecule type" value="Genomic_DNA"/>
</dbReference>
<feature type="transmembrane region" description="Helical" evidence="7">
    <location>
        <begin position="225"/>
        <end position="244"/>
    </location>
</feature>
<dbReference type="PROSITE" id="PS50850">
    <property type="entry name" value="MFS"/>
    <property type="match status" value="1"/>
</dbReference>
<feature type="transmembrane region" description="Helical" evidence="7">
    <location>
        <begin position="75"/>
        <end position="97"/>
    </location>
</feature>
<accession>A0ABP8J7E2</accession>
<dbReference type="Gene3D" id="1.20.1250.20">
    <property type="entry name" value="MFS general substrate transporter like domains"/>
    <property type="match status" value="2"/>
</dbReference>
<feature type="transmembrane region" description="Helical" evidence="7">
    <location>
        <begin position="288"/>
        <end position="310"/>
    </location>
</feature>
<feature type="region of interest" description="Disordered" evidence="6">
    <location>
        <begin position="446"/>
        <end position="469"/>
    </location>
</feature>
<name>A0ABP8J7E2_9ACTN</name>
<dbReference type="PANTHER" id="PTHR23501">
    <property type="entry name" value="MAJOR FACILITATOR SUPERFAMILY"/>
    <property type="match status" value="1"/>
</dbReference>
<keyword evidence="3 7" id="KW-0812">Transmembrane</keyword>
<proteinExistence type="predicted"/>
<feature type="transmembrane region" description="Helical" evidence="7">
    <location>
        <begin position="322"/>
        <end position="345"/>
    </location>
</feature>
<feature type="compositionally biased region" description="Basic residues" evidence="6">
    <location>
        <begin position="458"/>
        <end position="469"/>
    </location>
</feature>
<evidence type="ECO:0000256" key="4">
    <source>
        <dbReference type="ARBA" id="ARBA00022989"/>
    </source>
</evidence>
<dbReference type="InterPro" id="IPR020846">
    <property type="entry name" value="MFS_dom"/>
</dbReference>
<keyword evidence="10" id="KW-1185">Reference proteome</keyword>
<feature type="transmembrane region" description="Helical" evidence="7">
    <location>
        <begin position="256"/>
        <end position="276"/>
    </location>
</feature>
<keyword evidence="5 7" id="KW-0472">Membrane</keyword>
<evidence type="ECO:0000256" key="2">
    <source>
        <dbReference type="ARBA" id="ARBA00022448"/>
    </source>
</evidence>
<sequence>MTSVCAMWFRVGSVALIGFIAFEAFAVGTVLPRAAAQLHSTAEYSLAFGIQFAATIVAVAAAGPWVDRAGVRAPLLAGGVLFAAGLTVVGCAPTMTVLAAGRAVQGAGGGLLSVVLYAMAGRLITADARPRLFAAFSAAWVLPSLVGPALAGLAADTIGWRWVFLALAPLSLLATAATLRATVGLDEGAYRSDPAPTGRLVLPAAVAAGSTTVLQFAAPHAGADFLALSLGCLAIAAVATRRLLPPGTLRGAPGLPAVVLMNLLVAGGYFAAEVYLPLYLVSAKGMSPFAAGSVLTGAALAWAAAAALQGRVPDRGRARHRAALLGCGIVAVTLVGVAGCLAVSAPWPVVFVMWAAGGFGMGLAYPSASVLVLSLSTDREQGAGSGALKLAEAVGTTVTIALSGAVFAPFARAAAAEPASATGFAATMAVPVVSAVFAAVVATRLRPGGRSPTPTPPSRRRSRRPRMPG</sequence>
<reference evidence="10" key="1">
    <citation type="journal article" date="2019" name="Int. J. Syst. Evol. Microbiol.">
        <title>The Global Catalogue of Microorganisms (GCM) 10K type strain sequencing project: providing services to taxonomists for standard genome sequencing and annotation.</title>
        <authorList>
            <consortium name="The Broad Institute Genomics Platform"/>
            <consortium name="The Broad Institute Genome Sequencing Center for Infectious Disease"/>
            <person name="Wu L."/>
            <person name="Ma J."/>
        </authorList>
    </citation>
    <scope>NUCLEOTIDE SEQUENCE [LARGE SCALE GENOMIC DNA]</scope>
    <source>
        <strain evidence="10">JCM 17688</strain>
    </source>
</reference>
<feature type="transmembrane region" description="Helical" evidence="7">
    <location>
        <begin position="351"/>
        <end position="375"/>
    </location>
</feature>
<evidence type="ECO:0000256" key="1">
    <source>
        <dbReference type="ARBA" id="ARBA00004651"/>
    </source>
</evidence>
<dbReference type="Proteomes" id="UP001500635">
    <property type="component" value="Unassembled WGS sequence"/>
</dbReference>
<dbReference type="PANTHER" id="PTHR23501:SF154">
    <property type="entry name" value="MULTIDRUG-EFFLUX TRANSPORTER RV1634-RELATED"/>
    <property type="match status" value="1"/>
</dbReference>
<evidence type="ECO:0000256" key="3">
    <source>
        <dbReference type="ARBA" id="ARBA00022692"/>
    </source>
</evidence>
<gene>
    <name evidence="9" type="ORF">GCM10023147_09470</name>
</gene>
<dbReference type="InterPro" id="IPR011701">
    <property type="entry name" value="MFS"/>
</dbReference>
<evidence type="ECO:0000313" key="9">
    <source>
        <dbReference type="EMBL" id="GAA4386333.1"/>
    </source>
</evidence>
<dbReference type="Pfam" id="PF07690">
    <property type="entry name" value="MFS_1"/>
    <property type="match status" value="1"/>
</dbReference>
<keyword evidence="4 7" id="KW-1133">Transmembrane helix</keyword>
<feature type="domain" description="Major facilitator superfamily (MFS) profile" evidence="8">
    <location>
        <begin position="1"/>
        <end position="446"/>
    </location>
</feature>
<keyword evidence="2" id="KW-0813">Transport</keyword>
<feature type="transmembrane region" description="Helical" evidence="7">
    <location>
        <begin position="132"/>
        <end position="154"/>
    </location>
</feature>
<dbReference type="SUPFAM" id="SSF103473">
    <property type="entry name" value="MFS general substrate transporter"/>
    <property type="match status" value="1"/>
</dbReference>
<feature type="transmembrane region" description="Helical" evidence="7">
    <location>
        <begin position="42"/>
        <end position="63"/>
    </location>
</feature>
<dbReference type="InterPro" id="IPR036259">
    <property type="entry name" value="MFS_trans_sf"/>
</dbReference>